<reference evidence="11" key="1">
    <citation type="submission" date="2016-04" db="EMBL/GenBank/DDBJ databases">
        <authorList>
            <person name="Evans L.H."/>
            <person name="Alamgir A."/>
            <person name="Owens N."/>
            <person name="Weber N.D."/>
            <person name="Virtaneva K."/>
            <person name="Barbian K."/>
            <person name="Babar A."/>
            <person name="Rosenke K."/>
        </authorList>
    </citation>
    <scope>NUCLEOTIDE SEQUENCE</scope>
    <source>
        <strain evidence="11">92-2</strain>
    </source>
</reference>
<dbReference type="CDD" id="cd01335">
    <property type="entry name" value="Radical_SAM"/>
    <property type="match status" value="1"/>
</dbReference>
<protein>
    <recommendedName>
        <fullName evidence="8">Ribosomal protein uS12 methylthiotransferase RimO</fullName>
        <shortName evidence="8">uS12 MTTase</shortName>
        <shortName evidence="8">uS12 methylthiotransferase</shortName>
        <ecNumber evidence="8">2.8.4.4</ecNumber>
    </recommendedName>
    <alternativeName>
        <fullName evidence="8">Ribosomal protein uS12 (aspartate-C(3))-methylthiotransferase</fullName>
    </alternativeName>
    <alternativeName>
        <fullName evidence="8">Ribosome maturation factor RimO</fullName>
    </alternativeName>
</protein>
<comment type="cofactor">
    <cofactor evidence="8">
        <name>[4Fe-4S] cluster</name>
        <dbReference type="ChEBI" id="CHEBI:49883"/>
    </cofactor>
    <text evidence="8">Binds 2 [4Fe-4S] clusters. One cluster is coordinated with 3 cysteines and an exchangeable S-adenosyl-L-methionine.</text>
</comment>
<dbReference type="InterPro" id="IPR038135">
    <property type="entry name" value="Methylthiotransferase_N_sf"/>
</dbReference>
<feature type="domain" description="MTTase N-terminal" evidence="9">
    <location>
        <begin position="28"/>
        <end position="145"/>
    </location>
</feature>
<accession>A0A212JWK4</accession>
<keyword evidence="6 8" id="KW-0408">Iron</keyword>
<feature type="binding site" evidence="8">
    <location>
        <position position="72"/>
    </location>
    <ligand>
        <name>[4Fe-4S] cluster</name>
        <dbReference type="ChEBI" id="CHEBI:49883"/>
        <label>1</label>
    </ligand>
</feature>
<dbReference type="GO" id="GO:0006400">
    <property type="term" value="P:tRNA modification"/>
    <property type="evidence" value="ECO:0007669"/>
    <property type="project" value="InterPro"/>
</dbReference>
<keyword evidence="5 8" id="KW-0479">Metal-binding</keyword>
<dbReference type="PROSITE" id="PS01278">
    <property type="entry name" value="MTTASE_RADICAL"/>
    <property type="match status" value="1"/>
</dbReference>
<evidence type="ECO:0000313" key="11">
    <source>
        <dbReference type="EMBL" id="SBW03783.1"/>
    </source>
</evidence>
<gene>
    <name evidence="8 11" type="primary">rimO</name>
    <name evidence="11" type="ORF">KM92DES2_11839</name>
</gene>
<dbReference type="InterPro" id="IPR007197">
    <property type="entry name" value="rSAM"/>
</dbReference>
<sequence length="460" mass="50059">MGTGLNDDKRPAPLYCAPMTRAIFPHSLKVWSLSLGCPKNRVDSERLLGSLGVAVQHVEHMGKARLVFINTCGFIDPAVRESVRAVVDAIQRLEKCKVKPLLAVGGCMVGRYGAADLAAELPEVDVWLPTGELPRWPAMLAAALDLPEPPARIPGGGRLLSTGPSYAWLKVGEGCRHKCAFCTIPSIRGGLKSLTADDIADEAKALLAQGVRELDLVAQDLTSWGVDLGLKHGLPSLLEKLVGLEGLAWLRLLYLYPTGVTPELLRFIRDCGAPLLPYLDIPLQHAHPDVLSRMGRPFAGDPRRVLDTVRSMLPHAALRTTFIVGYPGETEDHFESLCRFVEESRFQHVGVFAYQAEDGTVAATLPDQVPDEVKQWRRDSLMEIQADISNELLSAQVGSRMQVLVDAPHPDWPGLHSGRVWFQAPEVDGITYVSGPGVAPGALVECDIVENTDYDLTALA</sequence>
<feature type="binding site" evidence="8">
    <location>
        <position position="37"/>
    </location>
    <ligand>
        <name>[4Fe-4S] cluster</name>
        <dbReference type="ChEBI" id="CHEBI:49883"/>
        <label>1</label>
    </ligand>
</feature>
<feature type="binding site" evidence="8">
    <location>
        <position position="107"/>
    </location>
    <ligand>
        <name>[4Fe-4S] cluster</name>
        <dbReference type="ChEBI" id="CHEBI:49883"/>
        <label>1</label>
    </ligand>
</feature>
<dbReference type="SMART" id="SM00729">
    <property type="entry name" value="Elp3"/>
    <property type="match status" value="1"/>
</dbReference>
<dbReference type="PANTHER" id="PTHR43837">
    <property type="entry name" value="RIBOSOMAL PROTEIN S12 METHYLTHIOTRANSFERASE RIMO"/>
    <property type="match status" value="1"/>
</dbReference>
<dbReference type="PANTHER" id="PTHR43837:SF1">
    <property type="entry name" value="RIBOSOMAL PROTEIN US12 METHYLTHIOTRANSFERASE RIMO"/>
    <property type="match status" value="1"/>
</dbReference>
<dbReference type="PROSITE" id="PS51449">
    <property type="entry name" value="MTTASE_N"/>
    <property type="match status" value="1"/>
</dbReference>
<dbReference type="SFLD" id="SFLDG01061">
    <property type="entry name" value="methylthiotransferase"/>
    <property type="match status" value="1"/>
</dbReference>
<dbReference type="InterPro" id="IPR006638">
    <property type="entry name" value="Elp3/MiaA/NifB-like_rSAM"/>
</dbReference>
<dbReference type="SUPFAM" id="SSF102114">
    <property type="entry name" value="Radical SAM enzymes"/>
    <property type="match status" value="1"/>
</dbReference>
<keyword evidence="3 8" id="KW-0808">Transferase</keyword>
<dbReference type="InterPro" id="IPR013848">
    <property type="entry name" value="Methylthiotransferase_N"/>
</dbReference>
<keyword evidence="2 8" id="KW-0963">Cytoplasm</keyword>
<proteinExistence type="inferred from homology"/>
<evidence type="ECO:0000256" key="5">
    <source>
        <dbReference type="ARBA" id="ARBA00022723"/>
    </source>
</evidence>
<dbReference type="GO" id="GO:0103039">
    <property type="term" value="F:protein methylthiotransferase activity"/>
    <property type="evidence" value="ECO:0007669"/>
    <property type="project" value="UniProtKB-EC"/>
</dbReference>
<dbReference type="Pfam" id="PF00919">
    <property type="entry name" value="UPF0004"/>
    <property type="match status" value="1"/>
</dbReference>
<dbReference type="Gene3D" id="2.40.50.140">
    <property type="entry name" value="Nucleic acid-binding proteins"/>
    <property type="match status" value="1"/>
</dbReference>
<keyword evidence="11" id="KW-0689">Ribosomal protein</keyword>
<feature type="binding site" evidence="8">
    <location>
        <position position="179"/>
    </location>
    <ligand>
        <name>[4Fe-4S] cluster</name>
        <dbReference type="ChEBI" id="CHEBI:49883"/>
        <label>2</label>
        <note>4Fe-4S-S-AdoMet</note>
    </ligand>
</feature>
<feature type="binding site" evidence="8">
    <location>
        <position position="182"/>
    </location>
    <ligand>
        <name>[4Fe-4S] cluster</name>
        <dbReference type="ChEBI" id="CHEBI:49883"/>
        <label>2</label>
        <note>4Fe-4S-S-AdoMet</note>
    </ligand>
</feature>
<dbReference type="FunFam" id="3.80.30.20:FF:000001">
    <property type="entry name" value="tRNA-2-methylthio-N(6)-dimethylallyladenosine synthase 2"/>
    <property type="match status" value="1"/>
</dbReference>
<dbReference type="GO" id="GO:0005840">
    <property type="term" value="C:ribosome"/>
    <property type="evidence" value="ECO:0007669"/>
    <property type="project" value="UniProtKB-KW"/>
</dbReference>
<feature type="domain" description="Radical SAM core" evidence="10">
    <location>
        <begin position="161"/>
        <end position="391"/>
    </location>
</feature>
<feature type="binding site" evidence="8">
    <location>
        <position position="175"/>
    </location>
    <ligand>
        <name>[4Fe-4S] cluster</name>
        <dbReference type="ChEBI" id="CHEBI:49883"/>
        <label>2</label>
        <note>4Fe-4S-S-AdoMet</note>
    </ligand>
</feature>
<dbReference type="NCBIfam" id="TIGR00089">
    <property type="entry name" value="MiaB/RimO family radical SAM methylthiotransferase"/>
    <property type="match status" value="1"/>
</dbReference>
<comment type="function">
    <text evidence="8">Catalyzes the methylthiolation of an aspartic acid residue of ribosomal protein uS12.</text>
</comment>
<dbReference type="InterPro" id="IPR012340">
    <property type="entry name" value="NA-bd_OB-fold"/>
</dbReference>
<evidence type="ECO:0000256" key="2">
    <source>
        <dbReference type="ARBA" id="ARBA00022490"/>
    </source>
</evidence>
<dbReference type="EC" id="2.8.4.4" evidence="8"/>
<evidence type="ECO:0000256" key="7">
    <source>
        <dbReference type="ARBA" id="ARBA00023014"/>
    </source>
</evidence>
<dbReference type="Pfam" id="PF18693">
    <property type="entry name" value="TRAM_2"/>
    <property type="match status" value="1"/>
</dbReference>
<dbReference type="AlphaFoldDB" id="A0A212JWK4"/>
<name>A0A212JWK4_9BACT</name>
<evidence type="ECO:0000256" key="8">
    <source>
        <dbReference type="HAMAP-Rule" id="MF_01865"/>
    </source>
</evidence>
<comment type="catalytic activity">
    <reaction evidence="8">
        <text>L-aspartate(89)-[ribosomal protein uS12]-hydrogen + (sulfur carrier)-SH + AH2 + 2 S-adenosyl-L-methionine = 3-methylsulfanyl-L-aspartate(89)-[ribosomal protein uS12]-hydrogen + (sulfur carrier)-H + 5'-deoxyadenosine + L-methionine + A + S-adenosyl-L-homocysteine + 2 H(+)</text>
        <dbReference type="Rhea" id="RHEA:37087"/>
        <dbReference type="Rhea" id="RHEA-COMP:10460"/>
        <dbReference type="Rhea" id="RHEA-COMP:10461"/>
        <dbReference type="Rhea" id="RHEA-COMP:14737"/>
        <dbReference type="Rhea" id="RHEA-COMP:14739"/>
        <dbReference type="ChEBI" id="CHEBI:13193"/>
        <dbReference type="ChEBI" id="CHEBI:15378"/>
        <dbReference type="ChEBI" id="CHEBI:17319"/>
        <dbReference type="ChEBI" id="CHEBI:17499"/>
        <dbReference type="ChEBI" id="CHEBI:29917"/>
        <dbReference type="ChEBI" id="CHEBI:29961"/>
        <dbReference type="ChEBI" id="CHEBI:57844"/>
        <dbReference type="ChEBI" id="CHEBI:57856"/>
        <dbReference type="ChEBI" id="CHEBI:59789"/>
        <dbReference type="ChEBI" id="CHEBI:64428"/>
        <dbReference type="ChEBI" id="CHEBI:73599"/>
        <dbReference type="EC" id="2.8.4.4"/>
    </reaction>
</comment>
<dbReference type="InterPro" id="IPR023404">
    <property type="entry name" value="rSAM_horseshoe"/>
</dbReference>
<evidence type="ECO:0000256" key="4">
    <source>
        <dbReference type="ARBA" id="ARBA00022691"/>
    </source>
</evidence>
<dbReference type="Gene3D" id="3.80.30.20">
    <property type="entry name" value="tm_1862 like domain"/>
    <property type="match status" value="1"/>
</dbReference>
<dbReference type="GO" id="GO:0051539">
    <property type="term" value="F:4 iron, 4 sulfur cluster binding"/>
    <property type="evidence" value="ECO:0007669"/>
    <property type="project" value="UniProtKB-UniRule"/>
</dbReference>
<organism evidence="11">
    <name type="scientific">uncultured Desulfovibrio sp</name>
    <dbReference type="NCBI Taxonomy" id="167968"/>
    <lineage>
        <taxon>Bacteria</taxon>
        <taxon>Pseudomonadati</taxon>
        <taxon>Thermodesulfobacteriota</taxon>
        <taxon>Desulfovibrionia</taxon>
        <taxon>Desulfovibrionales</taxon>
        <taxon>Desulfovibrionaceae</taxon>
        <taxon>Desulfovibrio</taxon>
        <taxon>environmental samples</taxon>
    </lineage>
</organism>
<dbReference type="PROSITE" id="PS51918">
    <property type="entry name" value="RADICAL_SAM"/>
    <property type="match status" value="1"/>
</dbReference>
<dbReference type="InterPro" id="IPR002792">
    <property type="entry name" value="TRAM_dom"/>
</dbReference>
<evidence type="ECO:0000259" key="10">
    <source>
        <dbReference type="PROSITE" id="PS51918"/>
    </source>
</evidence>
<evidence type="ECO:0000256" key="1">
    <source>
        <dbReference type="ARBA" id="ARBA00022485"/>
    </source>
</evidence>
<dbReference type="NCBIfam" id="TIGR01125">
    <property type="entry name" value="30S ribosomal protein S12 methylthiotransferase RimO"/>
    <property type="match status" value="1"/>
</dbReference>
<dbReference type="InterPro" id="IPR020612">
    <property type="entry name" value="Methylthiotransferase_CS"/>
</dbReference>
<dbReference type="SFLD" id="SFLDS00029">
    <property type="entry name" value="Radical_SAM"/>
    <property type="match status" value="1"/>
</dbReference>
<comment type="similarity">
    <text evidence="8">Belongs to the methylthiotransferase family. RimO subfamily.</text>
</comment>
<dbReference type="SFLD" id="SFLDF00274">
    <property type="entry name" value="ribosomal_protein_S12_methylth"/>
    <property type="match status" value="1"/>
</dbReference>
<dbReference type="GO" id="GO:0035599">
    <property type="term" value="F:aspartic acid methylthiotransferase activity"/>
    <property type="evidence" value="ECO:0007669"/>
    <property type="project" value="TreeGrafter"/>
</dbReference>
<dbReference type="InterPro" id="IPR005839">
    <property type="entry name" value="Methylthiotransferase"/>
</dbReference>
<keyword evidence="11" id="KW-0687">Ribonucleoprotein</keyword>
<evidence type="ECO:0000259" key="9">
    <source>
        <dbReference type="PROSITE" id="PS51449"/>
    </source>
</evidence>
<evidence type="ECO:0000256" key="6">
    <source>
        <dbReference type="ARBA" id="ARBA00023004"/>
    </source>
</evidence>
<keyword evidence="4 8" id="KW-0949">S-adenosyl-L-methionine</keyword>
<comment type="subcellular location">
    <subcellularLocation>
        <location evidence="8">Cytoplasm</location>
    </subcellularLocation>
</comment>
<dbReference type="InterPro" id="IPR005840">
    <property type="entry name" value="Ribosomal_uS12_MeSTrfase_RimO"/>
</dbReference>
<dbReference type="GO" id="GO:0005829">
    <property type="term" value="C:cytosol"/>
    <property type="evidence" value="ECO:0007669"/>
    <property type="project" value="TreeGrafter"/>
</dbReference>
<dbReference type="EMBL" id="FLUP01000001">
    <property type="protein sequence ID" value="SBW03783.1"/>
    <property type="molecule type" value="Genomic_DNA"/>
</dbReference>
<dbReference type="SFLD" id="SFLDG01082">
    <property type="entry name" value="B12-binding_domain_containing"/>
    <property type="match status" value="1"/>
</dbReference>
<dbReference type="HAMAP" id="MF_01865">
    <property type="entry name" value="MTTase_RimO"/>
    <property type="match status" value="1"/>
</dbReference>
<keyword evidence="1 8" id="KW-0004">4Fe-4S</keyword>
<dbReference type="Gene3D" id="3.40.50.12160">
    <property type="entry name" value="Methylthiotransferase, N-terminal domain"/>
    <property type="match status" value="1"/>
</dbReference>
<dbReference type="GO" id="GO:0046872">
    <property type="term" value="F:metal ion binding"/>
    <property type="evidence" value="ECO:0007669"/>
    <property type="project" value="UniProtKB-KW"/>
</dbReference>
<dbReference type="InterPro" id="IPR058240">
    <property type="entry name" value="rSAM_sf"/>
</dbReference>
<keyword evidence="7 8" id="KW-0411">Iron-sulfur</keyword>
<dbReference type="Pfam" id="PF04055">
    <property type="entry name" value="Radical_SAM"/>
    <property type="match status" value="1"/>
</dbReference>
<evidence type="ECO:0000256" key="3">
    <source>
        <dbReference type="ARBA" id="ARBA00022679"/>
    </source>
</evidence>